<name>A0AAV9Z3Y1_9AGAR</name>
<keyword evidence="3" id="KW-0539">Nucleus</keyword>
<comment type="caution">
    <text evidence="6">The sequence shown here is derived from an EMBL/GenBank/DDBJ whole genome shotgun (WGS) entry which is preliminary data.</text>
</comment>
<evidence type="ECO:0000313" key="6">
    <source>
        <dbReference type="EMBL" id="KAK6971320.1"/>
    </source>
</evidence>
<accession>A0AAV9Z3Y1</accession>
<feature type="region of interest" description="Disordered" evidence="4">
    <location>
        <begin position="1"/>
        <end position="91"/>
    </location>
</feature>
<feature type="domain" description="Sox C-terminal" evidence="5">
    <location>
        <begin position="1"/>
        <end position="108"/>
    </location>
</feature>
<keyword evidence="2" id="KW-0804">Transcription</keyword>
<dbReference type="Proteomes" id="UP001362999">
    <property type="component" value="Unassembled WGS sequence"/>
</dbReference>
<dbReference type="EMBL" id="JAWWNJ010000215">
    <property type="protein sequence ID" value="KAK6971320.1"/>
    <property type="molecule type" value="Genomic_DNA"/>
</dbReference>
<keyword evidence="1" id="KW-0805">Transcription regulation</keyword>
<evidence type="ECO:0000256" key="1">
    <source>
        <dbReference type="ARBA" id="ARBA00023015"/>
    </source>
</evidence>
<feature type="compositionally biased region" description="Polar residues" evidence="4">
    <location>
        <begin position="9"/>
        <end position="24"/>
    </location>
</feature>
<dbReference type="PROSITE" id="PS51516">
    <property type="entry name" value="SOX_C"/>
    <property type="match status" value="1"/>
</dbReference>
<evidence type="ECO:0000256" key="2">
    <source>
        <dbReference type="ARBA" id="ARBA00023163"/>
    </source>
</evidence>
<proteinExistence type="predicted"/>
<reference evidence="6 7" key="1">
    <citation type="journal article" date="2024" name="J Genomics">
        <title>Draft genome sequencing and assembly of Favolaschia claudopus CIRM-BRFM 2984 isolated from oak limbs.</title>
        <authorList>
            <person name="Navarro D."/>
            <person name="Drula E."/>
            <person name="Chaduli D."/>
            <person name="Cazenave R."/>
            <person name="Ahrendt S."/>
            <person name="Wang J."/>
            <person name="Lipzen A."/>
            <person name="Daum C."/>
            <person name="Barry K."/>
            <person name="Grigoriev I.V."/>
            <person name="Favel A."/>
            <person name="Rosso M.N."/>
            <person name="Martin F."/>
        </authorList>
    </citation>
    <scope>NUCLEOTIDE SEQUENCE [LARGE SCALE GENOMIC DNA]</scope>
    <source>
        <strain evidence="6 7">CIRM-BRFM 2984</strain>
    </source>
</reference>
<evidence type="ECO:0000256" key="4">
    <source>
        <dbReference type="SAM" id="MobiDB-lite"/>
    </source>
</evidence>
<evidence type="ECO:0000256" key="3">
    <source>
        <dbReference type="ARBA" id="ARBA00023242"/>
    </source>
</evidence>
<dbReference type="InterPro" id="IPR021934">
    <property type="entry name" value="Sox_C"/>
</dbReference>
<keyword evidence="7" id="KW-1185">Reference proteome</keyword>
<gene>
    <name evidence="6" type="ORF">R3P38DRAFT_3143281</name>
</gene>
<evidence type="ECO:0000313" key="7">
    <source>
        <dbReference type="Proteomes" id="UP001362999"/>
    </source>
</evidence>
<sequence>MMKRMNRRIASTLQITPTTSTDPGSNDEHDDEENVANGDADTGEFDQGNNSTSTDTSSSDAGHGSDSIDSAPSSSSSAPATPTESTTAPLVKTTSTASASFGGSFTISAGLDPSASATGNFFGLFDASKKLSLFKKSFQLFQKSFGDSDDSEGGTRRRRRPLLNSGFAHRRMSRRVPRAERFALYARGLTCLKEGSQGETKEDLADETIPGKSL</sequence>
<feature type="compositionally biased region" description="Low complexity" evidence="4">
    <location>
        <begin position="51"/>
        <end position="91"/>
    </location>
</feature>
<dbReference type="AlphaFoldDB" id="A0AAV9Z3Y1"/>
<organism evidence="6 7">
    <name type="scientific">Favolaschia claudopus</name>
    <dbReference type="NCBI Taxonomy" id="2862362"/>
    <lineage>
        <taxon>Eukaryota</taxon>
        <taxon>Fungi</taxon>
        <taxon>Dikarya</taxon>
        <taxon>Basidiomycota</taxon>
        <taxon>Agaricomycotina</taxon>
        <taxon>Agaricomycetes</taxon>
        <taxon>Agaricomycetidae</taxon>
        <taxon>Agaricales</taxon>
        <taxon>Marasmiineae</taxon>
        <taxon>Mycenaceae</taxon>
        <taxon>Favolaschia</taxon>
    </lineage>
</organism>
<protein>
    <recommendedName>
        <fullName evidence="5">Sox C-terminal domain-containing protein</fullName>
    </recommendedName>
</protein>
<evidence type="ECO:0000259" key="5">
    <source>
        <dbReference type="PROSITE" id="PS51516"/>
    </source>
</evidence>